<evidence type="ECO:0000256" key="1">
    <source>
        <dbReference type="ARBA" id="ARBA00006484"/>
    </source>
</evidence>
<dbReference type="PANTHER" id="PTHR42901:SF1">
    <property type="entry name" value="ALCOHOL DEHYDROGENASE"/>
    <property type="match status" value="1"/>
</dbReference>
<sequence>MHKNIIVTGASRGIGKEIAKQHLALGNRVLTISRNLEKLDELNHFAQPNQLINIGLDLSKYKDIDQILAYIKDWETVDILYNNAGLCINKPFEDVSEQDLLHSWQINFMAPYRLIQLLLTKFTNTSHVVNISTMGAVQGSVKFAGLSAYSSSKSATCNLTELLAEELNQNGPRINCIALGAVQTEMLQEAFPGYQAPTTPKEMAEFLVDFGLNGHRFFNGKILPASISTP</sequence>
<dbReference type="InterPro" id="IPR002347">
    <property type="entry name" value="SDR_fam"/>
</dbReference>
<keyword evidence="5" id="KW-1185">Reference proteome</keyword>
<dbReference type="Gene3D" id="3.40.50.720">
    <property type="entry name" value="NAD(P)-binding Rossmann-like Domain"/>
    <property type="match status" value="1"/>
</dbReference>
<reference evidence="5" key="2">
    <citation type="journal article" date="2011" name="Stand. Genomic Sci.">
        <title>Complete genome sequence of Weeksella virosa type strain (9751T).</title>
        <authorList>
            <person name="Lang E."/>
            <person name="Teshima H."/>
            <person name="Lucas S."/>
            <person name="Lapidus A."/>
            <person name="Hammon N."/>
            <person name="Deshpande S."/>
            <person name="Nolan M."/>
            <person name="Cheng J."/>
            <person name="Pitluck S."/>
            <person name="Liolios K."/>
            <person name="Pagani I."/>
            <person name="Mikhailova N."/>
            <person name="Ivanova N."/>
            <person name="Mavromatis K."/>
            <person name="Pati A."/>
            <person name="Tapia R."/>
            <person name="Han C."/>
            <person name="Goodwin L."/>
            <person name="Chen A."/>
            <person name="Palaniappan K."/>
            <person name="Land M."/>
            <person name="Hauser L."/>
            <person name="Chang Y."/>
            <person name="Jeffries C."/>
            <person name="Brambilla E."/>
            <person name="Kopitz M."/>
            <person name="Rohde M."/>
            <person name="Goker M."/>
            <person name="Tindall B."/>
            <person name="Detter J."/>
            <person name="Woyke T."/>
            <person name="Bristow J."/>
            <person name="Eisen J."/>
            <person name="Markowitz V."/>
            <person name="Hugenholtz P."/>
            <person name="Klenk H."/>
            <person name="Kyrpides N."/>
        </authorList>
    </citation>
    <scope>NUCLEOTIDE SEQUENCE [LARGE SCALE GENOMIC DNA]</scope>
    <source>
        <strain evidence="5">ATCC 43766 / DSM 16922 / JCM 21250 / NBRC 16016 / NCTC 11634 / CL345/78</strain>
    </source>
</reference>
<proteinExistence type="inferred from homology"/>
<dbReference type="CDD" id="cd05233">
    <property type="entry name" value="SDR_c"/>
    <property type="match status" value="1"/>
</dbReference>
<dbReference type="AlphaFoldDB" id="F0P0N2"/>
<dbReference type="GO" id="GO:0016491">
    <property type="term" value="F:oxidoreductase activity"/>
    <property type="evidence" value="ECO:0007669"/>
    <property type="project" value="UniProtKB-KW"/>
</dbReference>
<organism evidence="4 5">
    <name type="scientific">Weeksella virosa (strain ATCC 43766 / DSM 16922 / JCM 21250 / CCUG 30538 / CDC 9751 / IAM 14551 / NBRC 16016 / NCTC 11634 / CL345/78)</name>
    <dbReference type="NCBI Taxonomy" id="865938"/>
    <lineage>
        <taxon>Bacteria</taxon>
        <taxon>Pseudomonadati</taxon>
        <taxon>Bacteroidota</taxon>
        <taxon>Flavobacteriia</taxon>
        <taxon>Flavobacteriales</taxon>
        <taxon>Weeksellaceae</taxon>
        <taxon>Weeksella</taxon>
    </lineage>
</organism>
<dbReference type="STRING" id="865938.Weevi_1843"/>
<dbReference type="HOGENOM" id="CLU_010194_2_10_10"/>
<protein>
    <submittedName>
        <fullName evidence="4">Short-chain dehydrogenase/reductase SDR</fullName>
    </submittedName>
</protein>
<dbReference type="Pfam" id="PF00106">
    <property type="entry name" value="adh_short"/>
    <property type="match status" value="1"/>
</dbReference>
<dbReference type="OrthoDB" id="9787298at2"/>
<accession>F0P0N2</accession>
<evidence type="ECO:0000313" key="4">
    <source>
        <dbReference type="EMBL" id="ADX68531.1"/>
    </source>
</evidence>
<dbReference type="RefSeq" id="WP_013598920.1">
    <property type="nucleotide sequence ID" value="NC_015144.1"/>
</dbReference>
<evidence type="ECO:0000313" key="5">
    <source>
        <dbReference type="Proteomes" id="UP000008641"/>
    </source>
</evidence>
<dbReference type="PANTHER" id="PTHR42901">
    <property type="entry name" value="ALCOHOL DEHYDROGENASE"/>
    <property type="match status" value="1"/>
</dbReference>
<dbReference type="EMBL" id="CP002455">
    <property type="protein sequence ID" value="ADX68531.1"/>
    <property type="molecule type" value="Genomic_DNA"/>
</dbReference>
<dbReference type="PRINTS" id="PR00080">
    <property type="entry name" value="SDRFAMILY"/>
</dbReference>
<reference evidence="4 5" key="1">
    <citation type="journal article" date="2011" name="Stand. Genomic Sci.">
        <title>Complete genome sequence of Weeksella virosa type strain (9751).</title>
        <authorList>
            <person name="Lang E."/>
            <person name="Teshima H."/>
            <person name="Lucas S."/>
            <person name="Lapidus A."/>
            <person name="Hammon N."/>
            <person name="Deshpande S."/>
            <person name="Nolan M."/>
            <person name="Cheng J.F."/>
            <person name="Pitluck S."/>
            <person name="Liolios K."/>
            <person name="Pagani I."/>
            <person name="Mikhailova N."/>
            <person name="Ivanova N."/>
            <person name="Mavromatis K."/>
            <person name="Pati A."/>
            <person name="Tapia R."/>
            <person name="Han C."/>
            <person name="Goodwin L."/>
            <person name="Chen A."/>
            <person name="Palaniappan K."/>
            <person name="Land M."/>
            <person name="Hauser L."/>
            <person name="Chang Y.J."/>
            <person name="Jeffries C.D."/>
            <person name="Brambilla E.M."/>
            <person name="Kopitz M."/>
            <person name="Rohde M."/>
            <person name="Goker M."/>
            <person name="Tindall B.J."/>
            <person name="Detter J.C."/>
            <person name="Woyke T."/>
            <person name="Bristow J."/>
            <person name="Eisen J.A."/>
            <person name="Markowitz V."/>
            <person name="Hugenholtz P."/>
            <person name="Klenk H.P."/>
            <person name="Kyrpides N.C."/>
        </authorList>
    </citation>
    <scope>NUCLEOTIDE SEQUENCE [LARGE SCALE GENOMIC DNA]</scope>
    <source>
        <strain evidence="5">ATCC 43766 / DSM 16922 / JCM 21250 / NBRC 16016 / NCTC 11634 / CL345/78</strain>
    </source>
</reference>
<keyword evidence="2" id="KW-0560">Oxidoreductase</keyword>
<dbReference type="InterPro" id="IPR020904">
    <property type="entry name" value="Sc_DH/Rdtase_CS"/>
</dbReference>
<name>F0P0N2_WEEVC</name>
<dbReference type="eggNOG" id="COG0300">
    <property type="taxonomic scope" value="Bacteria"/>
</dbReference>
<dbReference type="Proteomes" id="UP000008641">
    <property type="component" value="Chromosome"/>
</dbReference>
<gene>
    <name evidence="4" type="ordered locus">Weevi_1843</name>
</gene>
<evidence type="ECO:0000256" key="3">
    <source>
        <dbReference type="RuleBase" id="RU000363"/>
    </source>
</evidence>
<dbReference type="PRINTS" id="PR00081">
    <property type="entry name" value="GDHRDH"/>
</dbReference>
<dbReference type="PROSITE" id="PS00061">
    <property type="entry name" value="ADH_SHORT"/>
    <property type="match status" value="1"/>
</dbReference>
<dbReference type="KEGG" id="wvi:Weevi_1843"/>
<dbReference type="SUPFAM" id="SSF51735">
    <property type="entry name" value="NAD(P)-binding Rossmann-fold domains"/>
    <property type="match status" value="1"/>
</dbReference>
<comment type="similarity">
    <text evidence="1 3">Belongs to the short-chain dehydrogenases/reductases (SDR) family.</text>
</comment>
<dbReference type="InterPro" id="IPR036291">
    <property type="entry name" value="NAD(P)-bd_dom_sf"/>
</dbReference>
<evidence type="ECO:0000256" key="2">
    <source>
        <dbReference type="ARBA" id="ARBA00023002"/>
    </source>
</evidence>